<evidence type="ECO:0000313" key="1">
    <source>
        <dbReference type="EMBL" id="KAI8025720.1"/>
    </source>
</evidence>
<accession>A0ACC0IJG5</accession>
<sequence>MTSIETLDLSHNDLSRAIPHSLVNLNFLSEFNVAYNQLYGAIPTGGQFETFRNLGFEGNLGLCGGEHSSRYAINNQVPQVVSPSKSMWGEIILRMSFGIGFGTTFAVMFFFVLNKLTFYKN</sequence>
<name>A0ACC0IJG5_9ERIC</name>
<proteinExistence type="predicted"/>
<dbReference type="EMBL" id="CM045760">
    <property type="protein sequence ID" value="KAI8025720.1"/>
    <property type="molecule type" value="Genomic_DNA"/>
</dbReference>
<keyword evidence="2" id="KW-1185">Reference proteome</keyword>
<dbReference type="Proteomes" id="UP001060215">
    <property type="component" value="Chromosome 3"/>
</dbReference>
<protein>
    <submittedName>
        <fullName evidence="1">Phytosulfokine receptor 1</fullName>
    </submittedName>
</protein>
<keyword evidence="1" id="KW-0675">Receptor</keyword>
<reference evidence="1 2" key="1">
    <citation type="journal article" date="2022" name="Plant J.">
        <title>Chromosome-level genome of Camellia lanceoleosa provides a valuable resource for understanding genome evolution and self-incompatibility.</title>
        <authorList>
            <person name="Gong W."/>
            <person name="Xiao S."/>
            <person name="Wang L."/>
            <person name="Liao Z."/>
            <person name="Chang Y."/>
            <person name="Mo W."/>
            <person name="Hu G."/>
            <person name="Li W."/>
            <person name="Zhao G."/>
            <person name="Zhu H."/>
            <person name="Hu X."/>
            <person name="Ji K."/>
            <person name="Xiang X."/>
            <person name="Song Q."/>
            <person name="Yuan D."/>
            <person name="Jin S."/>
            <person name="Zhang L."/>
        </authorList>
    </citation>
    <scope>NUCLEOTIDE SEQUENCE [LARGE SCALE GENOMIC DNA]</scope>
    <source>
        <strain evidence="1">SQ_2022a</strain>
    </source>
</reference>
<evidence type="ECO:0000313" key="2">
    <source>
        <dbReference type="Proteomes" id="UP001060215"/>
    </source>
</evidence>
<comment type="caution">
    <text evidence="1">The sequence shown here is derived from an EMBL/GenBank/DDBJ whole genome shotgun (WGS) entry which is preliminary data.</text>
</comment>
<organism evidence="1 2">
    <name type="scientific">Camellia lanceoleosa</name>
    <dbReference type="NCBI Taxonomy" id="1840588"/>
    <lineage>
        <taxon>Eukaryota</taxon>
        <taxon>Viridiplantae</taxon>
        <taxon>Streptophyta</taxon>
        <taxon>Embryophyta</taxon>
        <taxon>Tracheophyta</taxon>
        <taxon>Spermatophyta</taxon>
        <taxon>Magnoliopsida</taxon>
        <taxon>eudicotyledons</taxon>
        <taxon>Gunneridae</taxon>
        <taxon>Pentapetalae</taxon>
        <taxon>asterids</taxon>
        <taxon>Ericales</taxon>
        <taxon>Theaceae</taxon>
        <taxon>Camellia</taxon>
    </lineage>
</organism>
<gene>
    <name evidence="1" type="ORF">LOK49_LG02G00993</name>
</gene>